<keyword evidence="2" id="KW-1185">Reference proteome</keyword>
<dbReference type="OrthoDB" id="60307at2759"/>
<proteinExistence type="predicted"/>
<name>A0A1W0A0L5_9STRA</name>
<sequence>MLRRALVPATHQAYRPARVLSSRAVPRRQRQWTGLFSLPQRHVSTSPDLADKTAKDLPRFQEWDANGVFSPKLWFFTKFNIFTVLHSAWPEVPAAYDIPEFLDEAKKAMESILTTIYSSEFFNAAIDSSIENDKLLFLHDIMSPQCVQTFIDGFRALHENGVTGFQLTELKIKGCHLQAVDLDDDQVKIQLHVLFFTEEHVTTTGNIDGKEVKEMSTRDDQCTWVFESELEEPIKWIIVAI</sequence>
<evidence type="ECO:0000313" key="1">
    <source>
        <dbReference type="EMBL" id="OQS03823.1"/>
    </source>
</evidence>
<accession>A0A1W0A0L5</accession>
<dbReference type="EMBL" id="JNBS01000756">
    <property type="protein sequence ID" value="OQS03823.1"/>
    <property type="molecule type" value="Genomic_DNA"/>
</dbReference>
<evidence type="ECO:0008006" key="3">
    <source>
        <dbReference type="Google" id="ProtNLM"/>
    </source>
</evidence>
<gene>
    <name evidence="1" type="ORF">THRCLA_21057</name>
</gene>
<organism evidence="1 2">
    <name type="scientific">Thraustotheca clavata</name>
    <dbReference type="NCBI Taxonomy" id="74557"/>
    <lineage>
        <taxon>Eukaryota</taxon>
        <taxon>Sar</taxon>
        <taxon>Stramenopiles</taxon>
        <taxon>Oomycota</taxon>
        <taxon>Saprolegniomycetes</taxon>
        <taxon>Saprolegniales</taxon>
        <taxon>Achlyaceae</taxon>
        <taxon>Thraustotheca</taxon>
    </lineage>
</organism>
<evidence type="ECO:0000313" key="2">
    <source>
        <dbReference type="Proteomes" id="UP000243217"/>
    </source>
</evidence>
<comment type="caution">
    <text evidence="1">The sequence shown here is derived from an EMBL/GenBank/DDBJ whole genome shotgun (WGS) entry which is preliminary data.</text>
</comment>
<dbReference type="Proteomes" id="UP000243217">
    <property type="component" value="Unassembled WGS sequence"/>
</dbReference>
<protein>
    <recommendedName>
        <fullName evidence="3">Tim44-like domain-containing protein</fullName>
    </recommendedName>
</protein>
<dbReference type="AlphaFoldDB" id="A0A1W0A0L5"/>
<reference evidence="1 2" key="1">
    <citation type="journal article" date="2014" name="Genome Biol. Evol.">
        <title>The secreted proteins of Achlya hypogyna and Thraustotheca clavata identify the ancestral oomycete secretome and reveal gene acquisitions by horizontal gene transfer.</title>
        <authorList>
            <person name="Misner I."/>
            <person name="Blouin N."/>
            <person name="Leonard G."/>
            <person name="Richards T.A."/>
            <person name="Lane C.E."/>
        </authorList>
    </citation>
    <scope>NUCLEOTIDE SEQUENCE [LARGE SCALE GENOMIC DNA]</scope>
    <source>
        <strain evidence="1 2">ATCC 34112</strain>
    </source>
</reference>